<dbReference type="PANTHER" id="PTHR43152">
    <property type="entry name" value="UVRABC SYSTEM PROTEIN A"/>
    <property type="match status" value="1"/>
</dbReference>
<feature type="domain" description="ABC transporter" evidence="14">
    <location>
        <begin position="179"/>
        <end position="493"/>
    </location>
</feature>
<reference evidence="15 16" key="1">
    <citation type="submission" date="2009-01" db="EMBL/GenBank/DDBJ databases">
        <authorList>
            <person name="Qin X."/>
            <person name="Bachman B."/>
            <person name="Battles P."/>
            <person name="Bell A."/>
            <person name="Bess C."/>
            <person name="Bickham C."/>
            <person name="Chaboub L."/>
            <person name="Chen D."/>
            <person name="Coyle M."/>
            <person name="Deiros D.R."/>
            <person name="Dinh H."/>
            <person name="Forbes L."/>
            <person name="Fowler G."/>
            <person name="Francisco L."/>
            <person name="Fu Q."/>
            <person name="Gubbala S."/>
            <person name="Hale W."/>
            <person name="Han Y."/>
            <person name="Hemphill L."/>
            <person name="Highlander S.K."/>
            <person name="Hirani K."/>
            <person name="Hogues M."/>
            <person name="Jackson L."/>
            <person name="Jakkamsetti A."/>
            <person name="Javaid M."/>
            <person name="Jiang H."/>
            <person name="Korchina V."/>
            <person name="Kovar C."/>
            <person name="Lara F."/>
            <person name="Lee S."/>
            <person name="Mata R."/>
            <person name="Mathew T."/>
            <person name="Moen C."/>
            <person name="Morales K."/>
            <person name="Munidasa M."/>
            <person name="Nazareth L."/>
            <person name="Ngo R."/>
            <person name="Nguyen L."/>
            <person name="Okwuonu G."/>
            <person name="Ongeri F."/>
            <person name="Patil S."/>
            <person name="Petrosino J."/>
            <person name="Pham C."/>
            <person name="Pham P."/>
            <person name="Pu L.-L."/>
            <person name="Puazo M."/>
            <person name="Raj R."/>
            <person name="Reid J."/>
            <person name="Rouhana J."/>
            <person name="Saada N."/>
            <person name="Shang Y."/>
            <person name="Simmons D."/>
            <person name="Thornton R."/>
            <person name="Warren J."/>
            <person name="Weissenberger G."/>
            <person name="Zhang J."/>
            <person name="Zhang L."/>
            <person name="Zhou C."/>
            <person name="Zhu D."/>
            <person name="Muzny D."/>
            <person name="Worley K."/>
            <person name="Gibbs R."/>
        </authorList>
    </citation>
    <scope>NUCLEOTIDE SEQUENCE [LARGE SCALE GENOMIC DNA]</scope>
    <source>
        <strain evidence="15 16">DSM 15436</strain>
    </source>
</reference>
<dbReference type="STRING" id="525245.HMPREF0044_0155"/>
<dbReference type="Pfam" id="PF00005">
    <property type="entry name" value="ABC_tran"/>
    <property type="match status" value="1"/>
</dbReference>
<evidence type="ECO:0000256" key="13">
    <source>
        <dbReference type="ARBA" id="ARBA00042156"/>
    </source>
</evidence>
<keyword evidence="16" id="KW-1185">Reference proteome</keyword>
<dbReference type="GO" id="GO:0003677">
    <property type="term" value="F:DNA binding"/>
    <property type="evidence" value="ECO:0007669"/>
    <property type="project" value="UniProtKB-KW"/>
</dbReference>
<evidence type="ECO:0000256" key="3">
    <source>
        <dbReference type="ARBA" id="ARBA00022737"/>
    </source>
</evidence>
<evidence type="ECO:0000256" key="8">
    <source>
        <dbReference type="ARBA" id="ARBA00022881"/>
    </source>
</evidence>
<dbReference type="Proteomes" id="UP000010301">
    <property type="component" value="Unassembled WGS sequence"/>
</dbReference>
<comment type="caution">
    <text evidence="15">The sequence shown here is derived from an EMBL/GenBank/DDBJ whole genome shotgun (WGS) entry which is preliminary data.</text>
</comment>
<dbReference type="InterPro" id="IPR027417">
    <property type="entry name" value="P-loop_NTPase"/>
</dbReference>
<comment type="similarity">
    <text evidence="11">Belongs to the ABC transporter superfamily. UvrA family.</text>
</comment>
<evidence type="ECO:0000259" key="14">
    <source>
        <dbReference type="PROSITE" id="PS50893"/>
    </source>
</evidence>
<keyword evidence="8" id="KW-0267">Excision nuclease</keyword>
<keyword evidence="10" id="KW-0234">DNA repair</keyword>
<dbReference type="Gene3D" id="3.40.50.300">
    <property type="entry name" value="P-loop containing nucleotide triphosphate hydrolases"/>
    <property type="match status" value="2"/>
</dbReference>
<evidence type="ECO:0000256" key="1">
    <source>
        <dbReference type="ARBA" id="ARBA00004496"/>
    </source>
</evidence>
<dbReference type="GO" id="GO:0004518">
    <property type="term" value="F:nuclease activity"/>
    <property type="evidence" value="ECO:0007669"/>
    <property type="project" value="UniProtKB-KW"/>
</dbReference>
<evidence type="ECO:0000313" key="15">
    <source>
        <dbReference type="EMBL" id="EEH64418.1"/>
    </source>
</evidence>
<accession>C0VYB5</accession>
<dbReference type="OrthoDB" id="9809851at2"/>
<name>C0VYB5_9ACTO</name>
<dbReference type="InterPro" id="IPR003593">
    <property type="entry name" value="AAA+_ATPase"/>
</dbReference>
<dbReference type="GO" id="GO:0006281">
    <property type="term" value="P:DNA repair"/>
    <property type="evidence" value="ECO:0007669"/>
    <property type="project" value="UniProtKB-KW"/>
</dbReference>
<keyword evidence="4" id="KW-0547">Nucleotide-binding</keyword>
<evidence type="ECO:0000256" key="9">
    <source>
        <dbReference type="ARBA" id="ARBA00023125"/>
    </source>
</evidence>
<organism evidence="15 16">
    <name type="scientific">Gleimia coleocanis DSM 15436</name>
    <dbReference type="NCBI Taxonomy" id="525245"/>
    <lineage>
        <taxon>Bacteria</taxon>
        <taxon>Bacillati</taxon>
        <taxon>Actinomycetota</taxon>
        <taxon>Actinomycetes</taxon>
        <taxon>Actinomycetales</taxon>
        <taxon>Actinomycetaceae</taxon>
        <taxon>Gleimia</taxon>
    </lineage>
</organism>
<evidence type="ECO:0000313" key="16">
    <source>
        <dbReference type="Proteomes" id="UP000010301"/>
    </source>
</evidence>
<dbReference type="SMART" id="SM00382">
    <property type="entry name" value="AAA"/>
    <property type="match status" value="2"/>
</dbReference>
<keyword evidence="7" id="KW-0067">ATP-binding</keyword>
<dbReference type="InterPro" id="IPR003439">
    <property type="entry name" value="ABC_transporter-like_ATP-bd"/>
</dbReference>
<keyword evidence="6" id="KW-0228">DNA excision</keyword>
<sequence length="833" mass="89201">MPTELPTHDFIHVIGAQENNLKNLEVQIPKRKLTVFTGVSGSGKSSLVFDTIATESQRLINETYPAFIQGFMGNLNRPHVDDLRGLTPAIVVSQEKLGANARSTVGTVTDVSTLLRLIWAKFGVVAENNTKVRALKMSSPNAFSFNVPNVKASGAIKVEKGKDTKTEKRTYEVNGGMCADCEGLGVVNDIDLTKVFNVELSLNDGAITVPGYTADGWAVRLYSASGFFPADQPIKTFTAEQLQTFLYGEPVKVKIESINMTYEGLIPKLQKSMFSKDIEGLQPHIRKFVETAVTFAPCPACEGTRLNPAARAVTVAGLNIAQAHVLEITDLLAWVQQLLAGEIALAAAEAPLISEGGLLLTNLAEQLSSFVEIGLGYLSLARSASSLSGGEAQRVKMIRHLRSALTDMTYVFDEPTAGLHPHDIERMKRVLLQLRDAGNTVLVIEHRPEVIEIADHIIDMGPGAGKHGGEIMFAGTFSELLAVSDAKTSLGTSLPNGNPRKADSAQTSVTSQVLSLPLQVKTSARTFSEKIELRGVTANNLRGIDVDVPLGVLTAVTGVAGSGKSTLIGALVSSGAAPSEIIMVDQGAIKGSRRSNPATYTGVFDPIRKAFAKASGQKPALFSANSEGACETCKGAGVIYTDLGFMQTVENHCESCDGRRFDESVLQYHLEGKSIADVLEMPAQEALEFFTKEAKNPAVSKVLQRLVDVGLEYLSLGQSLTTLSGGERQRLKLASQMADKGGIYVLDEPSTGLHLADTRKLLALLDQLVDSGKTVIVVEHNLHVVAHADWVIDLGPGAGHEGGQVVYAGTVSQMHADKNLADQSKTAQYIQKY</sequence>
<evidence type="ECO:0000256" key="7">
    <source>
        <dbReference type="ARBA" id="ARBA00022840"/>
    </source>
</evidence>
<dbReference type="HOGENOM" id="CLU_001370_0_2_11"/>
<dbReference type="PROSITE" id="PS00211">
    <property type="entry name" value="ABC_TRANSPORTER_1"/>
    <property type="match status" value="1"/>
</dbReference>
<dbReference type="SUPFAM" id="SSF52540">
    <property type="entry name" value="P-loop containing nucleoside triphosphate hydrolases"/>
    <property type="match status" value="2"/>
</dbReference>
<keyword evidence="3" id="KW-0677">Repeat</keyword>
<dbReference type="PROSITE" id="PS50893">
    <property type="entry name" value="ABC_TRANSPORTER_2"/>
    <property type="match status" value="2"/>
</dbReference>
<dbReference type="EMBL" id="ACFG01000004">
    <property type="protein sequence ID" value="EEH64418.1"/>
    <property type="molecule type" value="Genomic_DNA"/>
</dbReference>
<keyword evidence="9" id="KW-0238">DNA-binding</keyword>
<evidence type="ECO:0000256" key="2">
    <source>
        <dbReference type="ARBA" id="ARBA00022490"/>
    </source>
</evidence>
<gene>
    <name evidence="15" type="ORF">HMPREF0044_0155</name>
</gene>
<dbReference type="Gene3D" id="1.20.1580.10">
    <property type="entry name" value="ABC transporter ATPase like domain"/>
    <property type="match status" value="2"/>
</dbReference>
<dbReference type="PANTHER" id="PTHR43152:SF2">
    <property type="entry name" value="DRUG RESISTANCE ABC TRANSPORTER"/>
    <property type="match status" value="1"/>
</dbReference>
<evidence type="ECO:0000256" key="6">
    <source>
        <dbReference type="ARBA" id="ARBA00022769"/>
    </source>
</evidence>
<dbReference type="InterPro" id="IPR017871">
    <property type="entry name" value="ABC_transporter-like_CS"/>
</dbReference>
<proteinExistence type="inferred from homology"/>
<evidence type="ECO:0000256" key="12">
    <source>
        <dbReference type="ARBA" id="ARBA00039316"/>
    </source>
</evidence>
<feature type="domain" description="ABC transporter" evidence="14">
    <location>
        <begin position="518"/>
        <end position="821"/>
    </location>
</feature>
<dbReference type="GO" id="GO:0005524">
    <property type="term" value="F:ATP binding"/>
    <property type="evidence" value="ECO:0007669"/>
    <property type="project" value="UniProtKB-KW"/>
</dbReference>
<evidence type="ECO:0000256" key="5">
    <source>
        <dbReference type="ARBA" id="ARBA00022763"/>
    </source>
</evidence>
<evidence type="ECO:0000256" key="11">
    <source>
        <dbReference type="ARBA" id="ARBA00038000"/>
    </source>
</evidence>
<dbReference type="AlphaFoldDB" id="C0VYB5"/>
<dbReference type="eggNOG" id="COG0178">
    <property type="taxonomic scope" value="Bacteria"/>
</dbReference>
<dbReference type="GO" id="GO:0016887">
    <property type="term" value="F:ATP hydrolysis activity"/>
    <property type="evidence" value="ECO:0007669"/>
    <property type="project" value="InterPro"/>
</dbReference>
<keyword evidence="2" id="KW-0963">Cytoplasm</keyword>
<dbReference type="RefSeq" id="WP_006547152.1">
    <property type="nucleotide sequence ID" value="NZ_DS999545.1"/>
</dbReference>
<evidence type="ECO:0000256" key="4">
    <source>
        <dbReference type="ARBA" id="ARBA00022741"/>
    </source>
</evidence>
<dbReference type="Gene3D" id="1.10.8.280">
    <property type="entry name" value="ABC transporter ATPase domain-like"/>
    <property type="match status" value="1"/>
</dbReference>
<protein>
    <recommendedName>
        <fullName evidence="12">UvrABC system protein A</fullName>
    </recommendedName>
    <alternativeName>
        <fullName evidence="13">Excinuclease ABC subunit A</fullName>
    </alternativeName>
</protein>
<evidence type="ECO:0000256" key="10">
    <source>
        <dbReference type="ARBA" id="ARBA00023204"/>
    </source>
</evidence>
<comment type="subcellular location">
    <subcellularLocation>
        <location evidence="1">Cytoplasm</location>
    </subcellularLocation>
</comment>
<keyword evidence="5" id="KW-0227">DNA damage</keyword>
<dbReference type="GO" id="GO:0005737">
    <property type="term" value="C:cytoplasm"/>
    <property type="evidence" value="ECO:0007669"/>
    <property type="project" value="UniProtKB-SubCell"/>
</dbReference>